<comment type="subcellular location">
    <subcellularLocation>
        <location evidence="1 17">Cell membrane</location>
        <topology evidence="1 17">Multi-pass membrane protein</topology>
    </subcellularLocation>
</comment>
<keyword evidence="9 17" id="KW-0573">Peptidoglycan synthesis</keyword>
<evidence type="ECO:0000256" key="5">
    <source>
        <dbReference type="ARBA" id="ARBA00022475"/>
    </source>
</evidence>
<dbReference type="NCBIfam" id="NF001391">
    <property type="entry name" value="PRK00281.1-5"/>
    <property type="match status" value="1"/>
</dbReference>
<keyword evidence="6 17" id="KW-0812">Transmembrane</keyword>
<dbReference type="GO" id="GO:0008360">
    <property type="term" value="P:regulation of cell shape"/>
    <property type="evidence" value="ECO:0007669"/>
    <property type="project" value="UniProtKB-KW"/>
</dbReference>
<keyword evidence="5 17" id="KW-1003">Cell membrane</keyword>
<feature type="transmembrane region" description="Helical" evidence="17">
    <location>
        <begin position="256"/>
        <end position="271"/>
    </location>
</feature>
<evidence type="ECO:0000256" key="12">
    <source>
        <dbReference type="ARBA" id="ARBA00023251"/>
    </source>
</evidence>
<evidence type="ECO:0000256" key="9">
    <source>
        <dbReference type="ARBA" id="ARBA00022984"/>
    </source>
</evidence>
<keyword evidence="10 17" id="KW-1133">Transmembrane helix</keyword>
<keyword evidence="11 17" id="KW-0472">Membrane</keyword>
<evidence type="ECO:0000256" key="6">
    <source>
        <dbReference type="ARBA" id="ARBA00022692"/>
    </source>
</evidence>
<evidence type="ECO:0000256" key="4">
    <source>
        <dbReference type="ARBA" id="ARBA00021581"/>
    </source>
</evidence>
<keyword evidence="12 17" id="KW-0046">Antibiotic resistance</keyword>
<dbReference type="NCBIfam" id="TIGR00753">
    <property type="entry name" value="undec_PP_bacA"/>
    <property type="match status" value="1"/>
</dbReference>
<comment type="caution">
    <text evidence="18">The sequence shown here is derived from an EMBL/GenBank/DDBJ whole genome shotgun (WGS) entry which is preliminary data.</text>
</comment>
<evidence type="ECO:0000256" key="10">
    <source>
        <dbReference type="ARBA" id="ARBA00022989"/>
    </source>
</evidence>
<dbReference type="Pfam" id="PF02673">
    <property type="entry name" value="BacA"/>
    <property type="match status" value="1"/>
</dbReference>
<evidence type="ECO:0000313" key="19">
    <source>
        <dbReference type="Proteomes" id="UP000256388"/>
    </source>
</evidence>
<dbReference type="GO" id="GO:0009252">
    <property type="term" value="P:peptidoglycan biosynthetic process"/>
    <property type="evidence" value="ECO:0007669"/>
    <property type="project" value="UniProtKB-KW"/>
</dbReference>
<feature type="transmembrane region" description="Helical" evidence="17">
    <location>
        <begin position="223"/>
        <end position="244"/>
    </location>
</feature>
<proteinExistence type="inferred from homology"/>
<evidence type="ECO:0000256" key="15">
    <source>
        <dbReference type="ARBA" id="ARBA00032932"/>
    </source>
</evidence>
<dbReference type="GO" id="GO:0050380">
    <property type="term" value="F:undecaprenyl-diphosphatase activity"/>
    <property type="evidence" value="ECO:0007669"/>
    <property type="project" value="UniProtKB-UniRule"/>
</dbReference>
<keyword evidence="13 17" id="KW-0961">Cell wall biogenesis/degradation</keyword>
<dbReference type="RefSeq" id="WP_116224079.1">
    <property type="nucleotide sequence ID" value="NZ_AP018437.1"/>
</dbReference>
<evidence type="ECO:0000256" key="1">
    <source>
        <dbReference type="ARBA" id="ARBA00004651"/>
    </source>
</evidence>
<evidence type="ECO:0000256" key="8">
    <source>
        <dbReference type="ARBA" id="ARBA00022960"/>
    </source>
</evidence>
<organism evidence="18 19">
    <name type="scientific">Pelolinea submarina</name>
    <dbReference type="NCBI Taxonomy" id="913107"/>
    <lineage>
        <taxon>Bacteria</taxon>
        <taxon>Bacillati</taxon>
        <taxon>Chloroflexota</taxon>
        <taxon>Anaerolineae</taxon>
        <taxon>Anaerolineales</taxon>
        <taxon>Anaerolineaceae</taxon>
        <taxon>Pelolinea</taxon>
    </lineage>
</organism>
<comment type="similarity">
    <text evidence="2 17">Belongs to the UppP family.</text>
</comment>
<keyword evidence="7 17" id="KW-0378">Hydrolase</keyword>
<evidence type="ECO:0000256" key="14">
    <source>
        <dbReference type="ARBA" id="ARBA00032707"/>
    </source>
</evidence>
<evidence type="ECO:0000256" key="11">
    <source>
        <dbReference type="ARBA" id="ARBA00023136"/>
    </source>
</evidence>
<dbReference type="Proteomes" id="UP000256388">
    <property type="component" value="Unassembled WGS sequence"/>
</dbReference>
<feature type="transmembrane region" description="Helical" evidence="17">
    <location>
        <begin position="48"/>
        <end position="66"/>
    </location>
</feature>
<comment type="catalytic activity">
    <reaction evidence="16 17">
        <text>di-trans,octa-cis-undecaprenyl diphosphate + H2O = di-trans,octa-cis-undecaprenyl phosphate + phosphate + H(+)</text>
        <dbReference type="Rhea" id="RHEA:28094"/>
        <dbReference type="ChEBI" id="CHEBI:15377"/>
        <dbReference type="ChEBI" id="CHEBI:15378"/>
        <dbReference type="ChEBI" id="CHEBI:43474"/>
        <dbReference type="ChEBI" id="CHEBI:58405"/>
        <dbReference type="ChEBI" id="CHEBI:60392"/>
        <dbReference type="EC" id="3.6.1.27"/>
    </reaction>
</comment>
<dbReference type="OrthoDB" id="9808289at2"/>
<comment type="miscellaneous">
    <text evidence="17">Bacitracin is thought to be involved in the inhibition of peptidoglycan synthesis by sequestering undecaprenyl diphosphate, thereby reducing the pool of lipid carrier available.</text>
</comment>
<dbReference type="NCBIfam" id="NF001389">
    <property type="entry name" value="PRK00281.1-2"/>
    <property type="match status" value="1"/>
</dbReference>
<keyword evidence="19" id="KW-1185">Reference proteome</keyword>
<name>A0A347ZT66_9CHLR</name>
<dbReference type="EC" id="3.6.1.27" evidence="3 17"/>
<dbReference type="GO" id="GO:0071555">
    <property type="term" value="P:cell wall organization"/>
    <property type="evidence" value="ECO:0007669"/>
    <property type="project" value="UniProtKB-KW"/>
</dbReference>
<evidence type="ECO:0000256" key="16">
    <source>
        <dbReference type="ARBA" id="ARBA00047594"/>
    </source>
</evidence>
<evidence type="ECO:0000256" key="3">
    <source>
        <dbReference type="ARBA" id="ARBA00012374"/>
    </source>
</evidence>
<dbReference type="AlphaFoldDB" id="A0A347ZT66"/>
<protein>
    <recommendedName>
        <fullName evidence="4 17">Undecaprenyl-diphosphatase</fullName>
        <ecNumber evidence="3 17">3.6.1.27</ecNumber>
    </recommendedName>
    <alternativeName>
        <fullName evidence="15 17">Bacitracin resistance protein</fullName>
    </alternativeName>
    <alternativeName>
        <fullName evidence="14 17">Undecaprenyl pyrophosphate phosphatase</fullName>
    </alternativeName>
</protein>
<feature type="transmembrane region" description="Helical" evidence="17">
    <location>
        <begin position="193"/>
        <end position="211"/>
    </location>
</feature>
<feature type="transmembrane region" description="Helical" evidence="17">
    <location>
        <begin position="117"/>
        <end position="133"/>
    </location>
</feature>
<dbReference type="GO" id="GO:0005886">
    <property type="term" value="C:plasma membrane"/>
    <property type="evidence" value="ECO:0007669"/>
    <property type="project" value="UniProtKB-SubCell"/>
</dbReference>
<evidence type="ECO:0000256" key="2">
    <source>
        <dbReference type="ARBA" id="ARBA00010621"/>
    </source>
</evidence>
<comment type="function">
    <text evidence="17">Catalyzes the dephosphorylation of undecaprenyl diphosphate (UPP). Confers resistance to bacitracin.</text>
</comment>
<evidence type="ECO:0000313" key="18">
    <source>
        <dbReference type="EMBL" id="REG10928.1"/>
    </source>
</evidence>
<sequence>MNIVEILKVVLLGVVEGVTEWLPISSTGHMLLVDEFISLDMSEAFKEMFFVVIQFGAILAALIIFWRKLNPIQRRGSLGLNKSAIMICLKVAVACIPTGILGFLLDDYLEEHFGTPLTIAIMLIVYGIAFILVEDWNKKRSPSVDTVTDIHYGMAFLLGTFQSLAMIPGTSRSGATILGALLLGISREAAVEFSFFLVIPTMLGASLYKLAKFGLAFSNAEVIALAVGMAVAFIVSLVVIRLLIKYVRYHDFKVFGWYRILLGSIILALFAL</sequence>
<evidence type="ECO:0000256" key="7">
    <source>
        <dbReference type="ARBA" id="ARBA00022801"/>
    </source>
</evidence>
<dbReference type="PANTHER" id="PTHR30622:SF3">
    <property type="entry name" value="UNDECAPRENYL-DIPHOSPHATASE"/>
    <property type="match status" value="1"/>
</dbReference>
<feature type="transmembrane region" description="Helical" evidence="17">
    <location>
        <begin position="87"/>
        <end position="105"/>
    </location>
</feature>
<evidence type="ECO:0000256" key="13">
    <source>
        <dbReference type="ARBA" id="ARBA00023316"/>
    </source>
</evidence>
<dbReference type="InterPro" id="IPR003824">
    <property type="entry name" value="UppP"/>
</dbReference>
<dbReference type="NCBIfam" id="NF001390">
    <property type="entry name" value="PRK00281.1-4"/>
    <property type="match status" value="1"/>
</dbReference>
<accession>A0A347ZT66</accession>
<dbReference type="GO" id="GO:0046677">
    <property type="term" value="P:response to antibiotic"/>
    <property type="evidence" value="ECO:0007669"/>
    <property type="project" value="UniProtKB-UniRule"/>
</dbReference>
<evidence type="ECO:0000256" key="17">
    <source>
        <dbReference type="HAMAP-Rule" id="MF_01006"/>
    </source>
</evidence>
<gene>
    <name evidence="17" type="primary">uppP</name>
    <name evidence="18" type="ORF">DFR64_0797</name>
</gene>
<keyword evidence="8 17" id="KW-0133">Cell shape</keyword>
<dbReference type="HAMAP" id="MF_01006">
    <property type="entry name" value="Undec_diphosphatase"/>
    <property type="match status" value="1"/>
</dbReference>
<dbReference type="PANTHER" id="PTHR30622">
    <property type="entry name" value="UNDECAPRENYL-DIPHOSPHATASE"/>
    <property type="match status" value="1"/>
</dbReference>
<reference evidence="18 19" key="1">
    <citation type="submission" date="2018-08" db="EMBL/GenBank/DDBJ databases">
        <title>Genomic Encyclopedia of Type Strains, Phase IV (KMG-IV): sequencing the most valuable type-strain genomes for metagenomic binning, comparative biology and taxonomic classification.</title>
        <authorList>
            <person name="Goeker M."/>
        </authorList>
    </citation>
    <scope>NUCLEOTIDE SEQUENCE [LARGE SCALE GENOMIC DNA]</scope>
    <source>
        <strain evidence="18 19">DSM 23923</strain>
    </source>
</reference>
<dbReference type="EMBL" id="QUMS01000001">
    <property type="protein sequence ID" value="REG10928.1"/>
    <property type="molecule type" value="Genomic_DNA"/>
</dbReference>